<organism evidence="2 3">
    <name type="scientific">Caulochytrium protostelioides</name>
    <dbReference type="NCBI Taxonomy" id="1555241"/>
    <lineage>
        <taxon>Eukaryota</taxon>
        <taxon>Fungi</taxon>
        <taxon>Fungi incertae sedis</taxon>
        <taxon>Chytridiomycota</taxon>
        <taxon>Chytridiomycota incertae sedis</taxon>
        <taxon>Chytridiomycetes</taxon>
        <taxon>Caulochytriales</taxon>
        <taxon>Caulochytriaceae</taxon>
        <taxon>Caulochytrium</taxon>
    </lineage>
</organism>
<feature type="region of interest" description="Disordered" evidence="1">
    <location>
        <begin position="414"/>
        <end position="445"/>
    </location>
</feature>
<reference evidence="3" key="1">
    <citation type="journal article" date="2018" name="Nat. Microbiol.">
        <title>Leveraging single-cell genomics to expand the fungal tree of life.</title>
        <authorList>
            <person name="Ahrendt S.R."/>
            <person name="Quandt C.A."/>
            <person name="Ciobanu D."/>
            <person name="Clum A."/>
            <person name="Salamov A."/>
            <person name="Andreopoulos B."/>
            <person name="Cheng J.F."/>
            <person name="Woyke T."/>
            <person name="Pelin A."/>
            <person name="Henrissat B."/>
            <person name="Reynolds N.K."/>
            <person name="Benny G.L."/>
            <person name="Smith M.E."/>
            <person name="James T.Y."/>
            <person name="Grigoriev I.V."/>
        </authorList>
    </citation>
    <scope>NUCLEOTIDE SEQUENCE [LARGE SCALE GENOMIC DNA]</scope>
    <source>
        <strain evidence="3">ATCC 52028</strain>
    </source>
</reference>
<dbReference type="Proteomes" id="UP000274922">
    <property type="component" value="Unassembled WGS sequence"/>
</dbReference>
<dbReference type="AlphaFoldDB" id="A0A4P9XA28"/>
<feature type="region of interest" description="Disordered" evidence="1">
    <location>
        <begin position="276"/>
        <end position="358"/>
    </location>
</feature>
<feature type="compositionally biased region" description="Gly residues" evidence="1">
    <location>
        <begin position="416"/>
        <end position="430"/>
    </location>
</feature>
<dbReference type="EMBL" id="ML014149">
    <property type="protein sequence ID" value="RKP02213.1"/>
    <property type="molecule type" value="Genomic_DNA"/>
</dbReference>
<protein>
    <submittedName>
        <fullName evidence="2">Uncharacterized protein</fullName>
    </submittedName>
</protein>
<dbReference type="OrthoDB" id="2154561at2759"/>
<evidence type="ECO:0000313" key="2">
    <source>
        <dbReference type="EMBL" id="RKP02213.1"/>
    </source>
</evidence>
<feature type="compositionally biased region" description="Pro residues" evidence="1">
    <location>
        <begin position="160"/>
        <end position="170"/>
    </location>
</feature>
<feature type="compositionally biased region" description="Low complexity" evidence="1">
    <location>
        <begin position="299"/>
        <end position="310"/>
    </location>
</feature>
<name>A0A4P9XA28_9FUNG</name>
<sequence length="522" mass="53065">MANLEAPRDAGVAITPQQAVRMHQMGQEIKSGYALLAMKALQSTLDAPVDDEAVVPADAAVAFDQSALQDQLHSMMDNYTQYMENLGIQEGSPEYQSAMIEAGVIEAPEPPAEPEPQLAPEPEVVVEAVPEVPPPAPAPEPVPESEPEPVPEHIVAAEPEPAPMPRPEPVPATRSVPAAPRKPKWDVRQRKPVAPRMGMVLKATNYLAPATFSANAFDRSETLESLSGTGSFHPGGAGGMYPSGAQSGGGGVRPTFPAAAHVAMLGGHLAANSGGRPLGSVMTGSPGRQRAAATTRDVPATASAAAPPTAMDEPGLHLELPTGPFAPNTPSLSLASASARGAAPAHGPPARHAAAATTAALSSGLAEGMAGLARLRPHPPKGTAQFVFEHSVLDAPAGGARDAHATPRAQLLGLAGSSGLGGDRAGGGGQSSSHDGGDPRLPGGLHQRMTVGRVVRAAGGAVLSGLALPSANGHQRGRLRPAPASVMAAALAQASSTHGIRAMPAMGQAMPINLTMRSTRRH</sequence>
<accession>A0A4P9XA28</accession>
<dbReference type="STRING" id="1555241.A0A4P9XA28"/>
<evidence type="ECO:0000256" key="1">
    <source>
        <dbReference type="SAM" id="MobiDB-lite"/>
    </source>
</evidence>
<proteinExistence type="predicted"/>
<gene>
    <name evidence="2" type="ORF">CXG81DRAFT_18111</name>
</gene>
<feature type="compositionally biased region" description="Low complexity" evidence="1">
    <location>
        <begin position="329"/>
        <end position="358"/>
    </location>
</feature>
<keyword evidence="3" id="KW-1185">Reference proteome</keyword>
<evidence type="ECO:0000313" key="3">
    <source>
        <dbReference type="Proteomes" id="UP000274922"/>
    </source>
</evidence>
<feature type="region of interest" description="Disordered" evidence="1">
    <location>
        <begin position="159"/>
        <end position="186"/>
    </location>
</feature>